<gene>
    <name evidence="1" type="ORF">MECH1_V1_0294</name>
</gene>
<keyword evidence="2" id="KW-1185">Reference proteome</keyword>
<accession>A0ABM9NEQ8</accession>
<evidence type="ECO:0000313" key="2">
    <source>
        <dbReference type="Proteomes" id="UP001497493"/>
    </source>
</evidence>
<reference evidence="1 2" key="1">
    <citation type="submission" date="2024-04" db="EMBL/GenBank/DDBJ databases">
        <authorList>
            <person name="Cremers G."/>
        </authorList>
    </citation>
    <scope>NUCLEOTIDE SEQUENCE [LARGE SCALE GENOMIC DNA]</scope>
    <source>
        <strain evidence="1">MeCH1-AG</strain>
    </source>
</reference>
<dbReference type="Proteomes" id="UP001497493">
    <property type="component" value="Chromosome"/>
</dbReference>
<name>A0ABM9NEQ8_9GAMM</name>
<organism evidence="1 2">
    <name type="scientific">Candidatus Methylocalor cossyra</name>
    <dbReference type="NCBI Taxonomy" id="3108543"/>
    <lineage>
        <taxon>Bacteria</taxon>
        <taxon>Pseudomonadati</taxon>
        <taxon>Pseudomonadota</taxon>
        <taxon>Gammaproteobacteria</taxon>
        <taxon>Methylococcales</taxon>
        <taxon>Methylococcaceae</taxon>
        <taxon>Candidatus Methylocalor</taxon>
    </lineage>
</organism>
<evidence type="ECO:0000313" key="1">
    <source>
        <dbReference type="EMBL" id="CAL1239070.1"/>
    </source>
</evidence>
<proteinExistence type="predicted"/>
<sequence>MWLAMMSRTLSRSQAGSVIRSSLDCTVTLRGDLKLNISPVRHAVPMATAWRLYISAMFFAIAVP</sequence>
<dbReference type="EMBL" id="OZ026884">
    <property type="protein sequence ID" value="CAL1239070.1"/>
    <property type="molecule type" value="Genomic_DNA"/>
</dbReference>
<protein>
    <submittedName>
        <fullName evidence="1">Uncharacterized protein</fullName>
    </submittedName>
</protein>